<dbReference type="EMBL" id="SBHS01000037">
    <property type="protein sequence ID" value="TWU71758.1"/>
    <property type="molecule type" value="Genomic_DNA"/>
</dbReference>
<protein>
    <submittedName>
        <fullName evidence="2">Uncharacterized protein</fullName>
    </submittedName>
</protein>
<proteinExistence type="predicted"/>
<evidence type="ECO:0000313" key="2">
    <source>
        <dbReference type="EMBL" id="TWU71758.1"/>
    </source>
</evidence>
<keyword evidence="1" id="KW-1133">Transmembrane helix</keyword>
<keyword evidence="1" id="KW-0472">Membrane</keyword>
<dbReference type="Pfam" id="PF17784">
    <property type="entry name" value="Sulfotransfer_4"/>
    <property type="match status" value="1"/>
</dbReference>
<evidence type="ECO:0000313" key="3">
    <source>
        <dbReference type="Proteomes" id="UP000317257"/>
    </source>
</evidence>
<name>A0A5C6G5H1_METRR</name>
<accession>A0A5C6G5H1</accession>
<sequence>MARVNSQDGTRRATDSELKWLSYFDWAASLYYPMLKKLFDAFFDGDFPHRGKDVFRRHYKEVRSLVHKDRLLEYTITDDWGPLCEFLGEPVPKDVSFPRINDNSDFVSRSRRRNRNQMKNVALRVLVWFVAILFAIWLLCCLLNLPTVAYTLVVPLGYKVTLDLMSF</sequence>
<comment type="caution">
    <text evidence="2">The sequence shown here is derived from an EMBL/GenBank/DDBJ whole genome shotgun (WGS) entry which is preliminary data.</text>
</comment>
<dbReference type="InterPro" id="IPR027417">
    <property type="entry name" value="P-loop_NTPase"/>
</dbReference>
<dbReference type="InterPro" id="IPR040632">
    <property type="entry name" value="Sulfotransfer_4"/>
</dbReference>
<dbReference type="PANTHER" id="PTHR36978">
    <property type="entry name" value="P-LOOP CONTAINING NUCLEOTIDE TRIPHOSPHATE HYDROLASE"/>
    <property type="match status" value="1"/>
</dbReference>
<dbReference type="PANTHER" id="PTHR36978:SF4">
    <property type="entry name" value="P-LOOP CONTAINING NUCLEOSIDE TRIPHOSPHATE HYDROLASE PROTEIN"/>
    <property type="match status" value="1"/>
</dbReference>
<dbReference type="AlphaFoldDB" id="A0A5C6G5H1"/>
<dbReference type="Proteomes" id="UP000317257">
    <property type="component" value="Unassembled WGS sequence"/>
</dbReference>
<evidence type="ECO:0000256" key="1">
    <source>
        <dbReference type="SAM" id="Phobius"/>
    </source>
</evidence>
<gene>
    <name evidence="2" type="ORF">ED733_001693</name>
</gene>
<reference evidence="3" key="1">
    <citation type="submission" date="2018-12" db="EMBL/GenBank/DDBJ databases">
        <title>The complete genome of Metarhizium rileyi, a key fungal pathogen of Lepidoptera.</title>
        <authorList>
            <person name="Binneck E."/>
            <person name="Lastra C.C.L."/>
            <person name="Sosa-Gomez D.R."/>
        </authorList>
    </citation>
    <scope>NUCLEOTIDE SEQUENCE [LARGE SCALE GENOMIC DNA]</scope>
    <source>
        <strain evidence="3">Cep018-CH2</strain>
    </source>
</reference>
<organism evidence="2 3">
    <name type="scientific">Metarhizium rileyi (strain RCEF 4871)</name>
    <name type="common">Nomuraea rileyi</name>
    <dbReference type="NCBI Taxonomy" id="1649241"/>
    <lineage>
        <taxon>Eukaryota</taxon>
        <taxon>Fungi</taxon>
        <taxon>Dikarya</taxon>
        <taxon>Ascomycota</taxon>
        <taxon>Pezizomycotina</taxon>
        <taxon>Sordariomycetes</taxon>
        <taxon>Hypocreomycetidae</taxon>
        <taxon>Hypocreales</taxon>
        <taxon>Clavicipitaceae</taxon>
        <taxon>Metarhizium</taxon>
    </lineage>
</organism>
<dbReference type="Gene3D" id="3.40.50.300">
    <property type="entry name" value="P-loop containing nucleotide triphosphate hydrolases"/>
    <property type="match status" value="1"/>
</dbReference>
<keyword evidence="1" id="KW-0812">Transmembrane</keyword>
<dbReference type="SUPFAM" id="SSF52540">
    <property type="entry name" value="P-loop containing nucleoside triphosphate hydrolases"/>
    <property type="match status" value="1"/>
</dbReference>
<feature type="transmembrane region" description="Helical" evidence="1">
    <location>
        <begin position="121"/>
        <end position="145"/>
    </location>
</feature>